<sequence length="45" mass="5090">MCRYLDPGIENCLGILVELILQSVPYSHKERSISCVIPCCVFFPC</sequence>
<name>A0A2P2KG15_RHIMU</name>
<protein>
    <submittedName>
        <fullName evidence="1">Uncharacterized protein</fullName>
    </submittedName>
</protein>
<reference evidence="1" key="1">
    <citation type="submission" date="2018-02" db="EMBL/GenBank/DDBJ databases">
        <title>Rhizophora mucronata_Transcriptome.</title>
        <authorList>
            <person name="Meera S.P."/>
            <person name="Sreeshan A."/>
            <person name="Augustine A."/>
        </authorList>
    </citation>
    <scope>NUCLEOTIDE SEQUENCE</scope>
    <source>
        <tissue evidence="1">Leaf</tissue>
    </source>
</reference>
<organism evidence="1">
    <name type="scientific">Rhizophora mucronata</name>
    <name type="common">Asiatic mangrove</name>
    <dbReference type="NCBI Taxonomy" id="61149"/>
    <lineage>
        <taxon>Eukaryota</taxon>
        <taxon>Viridiplantae</taxon>
        <taxon>Streptophyta</taxon>
        <taxon>Embryophyta</taxon>
        <taxon>Tracheophyta</taxon>
        <taxon>Spermatophyta</taxon>
        <taxon>Magnoliopsida</taxon>
        <taxon>eudicotyledons</taxon>
        <taxon>Gunneridae</taxon>
        <taxon>Pentapetalae</taxon>
        <taxon>rosids</taxon>
        <taxon>fabids</taxon>
        <taxon>Malpighiales</taxon>
        <taxon>Rhizophoraceae</taxon>
        <taxon>Rhizophora</taxon>
    </lineage>
</organism>
<proteinExistence type="predicted"/>
<dbReference type="EMBL" id="GGEC01024185">
    <property type="protein sequence ID" value="MBX04669.1"/>
    <property type="molecule type" value="Transcribed_RNA"/>
</dbReference>
<evidence type="ECO:0000313" key="1">
    <source>
        <dbReference type="EMBL" id="MBX04669.1"/>
    </source>
</evidence>
<accession>A0A2P2KG15</accession>
<dbReference type="AlphaFoldDB" id="A0A2P2KG15"/>